<comment type="subcellular location">
    <subcellularLocation>
        <location evidence="1">Cell membrane</location>
        <topology evidence="1">Single-pass membrane protein</topology>
    </subcellularLocation>
</comment>
<organism evidence="9 10">
    <name type="scientific">Miniimonas arenae</name>
    <dbReference type="NCBI Taxonomy" id="676201"/>
    <lineage>
        <taxon>Bacteria</taxon>
        <taxon>Bacillati</taxon>
        <taxon>Actinomycetota</taxon>
        <taxon>Actinomycetes</taxon>
        <taxon>Micrococcales</taxon>
        <taxon>Beutenbergiaceae</taxon>
        <taxon>Miniimonas</taxon>
    </lineage>
</organism>
<dbReference type="OrthoDB" id="7359894at2"/>
<sequence length="101" mass="11219">MDSFFDLIRRTGFRRGPDRILGGVCAGIARQLGLDVWIVRLVVAVLLLLPVLSWVVYAIAWLLLPWQDGTIPLQSMLTGSVRPQNADRASGVEQVPHAQDR</sequence>
<dbReference type="InterPro" id="IPR052027">
    <property type="entry name" value="PspC"/>
</dbReference>
<keyword evidence="5 7" id="KW-0472">Membrane</keyword>
<evidence type="ECO:0000256" key="2">
    <source>
        <dbReference type="ARBA" id="ARBA00022475"/>
    </source>
</evidence>
<dbReference type="EMBL" id="VENP01000001">
    <property type="protein sequence ID" value="TNU77234.1"/>
    <property type="molecule type" value="Genomic_DNA"/>
</dbReference>
<evidence type="ECO:0000313" key="10">
    <source>
        <dbReference type="Proteomes" id="UP000313849"/>
    </source>
</evidence>
<keyword evidence="2" id="KW-1003">Cell membrane</keyword>
<dbReference type="AlphaFoldDB" id="A0A5C5BEY8"/>
<feature type="domain" description="Phage shock protein PspC N-terminal" evidence="8">
    <location>
        <begin position="13"/>
        <end position="65"/>
    </location>
</feature>
<evidence type="ECO:0000256" key="7">
    <source>
        <dbReference type="SAM" id="Phobius"/>
    </source>
</evidence>
<feature type="region of interest" description="Disordered" evidence="6">
    <location>
        <begin position="82"/>
        <end position="101"/>
    </location>
</feature>
<evidence type="ECO:0000256" key="4">
    <source>
        <dbReference type="ARBA" id="ARBA00022989"/>
    </source>
</evidence>
<keyword evidence="3 7" id="KW-0812">Transmembrane</keyword>
<dbReference type="RefSeq" id="WP_139985306.1">
    <property type="nucleotide sequence ID" value="NZ_VENP01000001.1"/>
</dbReference>
<dbReference type="Pfam" id="PF04024">
    <property type="entry name" value="PspC"/>
    <property type="match status" value="1"/>
</dbReference>
<dbReference type="PANTHER" id="PTHR33885">
    <property type="entry name" value="PHAGE SHOCK PROTEIN C"/>
    <property type="match status" value="1"/>
</dbReference>
<evidence type="ECO:0000256" key="1">
    <source>
        <dbReference type="ARBA" id="ARBA00004162"/>
    </source>
</evidence>
<comment type="caution">
    <text evidence="9">The sequence shown here is derived from an EMBL/GenBank/DDBJ whole genome shotgun (WGS) entry which is preliminary data.</text>
</comment>
<dbReference type="GO" id="GO:0005886">
    <property type="term" value="C:plasma membrane"/>
    <property type="evidence" value="ECO:0007669"/>
    <property type="project" value="UniProtKB-SubCell"/>
</dbReference>
<dbReference type="InterPro" id="IPR007168">
    <property type="entry name" value="Phageshock_PspC_N"/>
</dbReference>
<evidence type="ECO:0000256" key="6">
    <source>
        <dbReference type="SAM" id="MobiDB-lite"/>
    </source>
</evidence>
<evidence type="ECO:0000256" key="3">
    <source>
        <dbReference type="ARBA" id="ARBA00022692"/>
    </source>
</evidence>
<dbReference type="Proteomes" id="UP000313849">
    <property type="component" value="Unassembled WGS sequence"/>
</dbReference>
<evidence type="ECO:0000256" key="5">
    <source>
        <dbReference type="ARBA" id="ARBA00023136"/>
    </source>
</evidence>
<accession>A0A5C5BEY8</accession>
<reference evidence="9 10" key="1">
    <citation type="submission" date="2019-06" db="EMBL/GenBank/DDBJ databases">
        <title>Draft genome sequence of Miniimonas arenae KCTC 19750T isolated from sea sand.</title>
        <authorList>
            <person name="Park S.-J."/>
        </authorList>
    </citation>
    <scope>NUCLEOTIDE SEQUENCE [LARGE SCALE GENOMIC DNA]</scope>
    <source>
        <strain evidence="9 10">KCTC 19750</strain>
    </source>
</reference>
<evidence type="ECO:0000259" key="8">
    <source>
        <dbReference type="Pfam" id="PF04024"/>
    </source>
</evidence>
<dbReference type="PANTHER" id="PTHR33885:SF3">
    <property type="entry name" value="PHAGE SHOCK PROTEIN C"/>
    <property type="match status" value="1"/>
</dbReference>
<name>A0A5C5BEY8_9MICO</name>
<protein>
    <submittedName>
        <fullName evidence="9">PspC domain-containing protein</fullName>
    </submittedName>
</protein>
<keyword evidence="4 7" id="KW-1133">Transmembrane helix</keyword>
<feature type="transmembrane region" description="Helical" evidence="7">
    <location>
        <begin position="37"/>
        <end position="64"/>
    </location>
</feature>
<keyword evidence="10" id="KW-1185">Reference proteome</keyword>
<gene>
    <name evidence="9" type="ORF">FH969_00175</name>
</gene>
<evidence type="ECO:0000313" key="9">
    <source>
        <dbReference type="EMBL" id="TNU77234.1"/>
    </source>
</evidence>
<proteinExistence type="predicted"/>